<dbReference type="SUPFAM" id="SSF48008">
    <property type="entry name" value="GntR ligand-binding domain-like"/>
    <property type="match status" value="1"/>
</dbReference>
<organism evidence="5 6">
    <name type="scientific">Rhizobium soli</name>
    <dbReference type="NCBI Taxonomy" id="424798"/>
    <lineage>
        <taxon>Bacteria</taxon>
        <taxon>Pseudomonadati</taxon>
        <taxon>Pseudomonadota</taxon>
        <taxon>Alphaproteobacteria</taxon>
        <taxon>Hyphomicrobiales</taxon>
        <taxon>Rhizobiaceae</taxon>
        <taxon>Rhizobium/Agrobacterium group</taxon>
        <taxon>Rhizobium</taxon>
    </lineage>
</organism>
<evidence type="ECO:0000313" key="5">
    <source>
        <dbReference type="EMBL" id="MBB6509781.1"/>
    </source>
</evidence>
<comment type="caution">
    <text evidence="5">The sequence shown here is derived from an EMBL/GenBank/DDBJ whole genome shotgun (WGS) entry which is preliminary data.</text>
</comment>
<dbReference type="Pfam" id="PF07729">
    <property type="entry name" value="FCD"/>
    <property type="match status" value="1"/>
</dbReference>
<feature type="domain" description="HTH gntR-type" evidence="4">
    <location>
        <begin position="7"/>
        <end position="74"/>
    </location>
</feature>
<dbReference type="InterPro" id="IPR036390">
    <property type="entry name" value="WH_DNA-bd_sf"/>
</dbReference>
<keyword evidence="1" id="KW-0805">Transcription regulation</keyword>
<dbReference type="AlphaFoldDB" id="A0A7X0JLF5"/>
<dbReference type="InterPro" id="IPR011711">
    <property type="entry name" value="GntR_C"/>
</dbReference>
<dbReference type="InterPro" id="IPR036388">
    <property type="entry name" value="WH-like_DNA-bd_sf"/>
</dbReference>
<dbReference type="GO" id="GO:0003677">
    <property type="term" value="F:DNA binding"/>
    <property type="evidence" value="ECO:0007669"/>
    <property type="project" value="UniProtKB-KW"/>
</dbReference>
<evidence type="ECO:0000256" key="3">
    <source>
        <dbReference type="ARBA" id="ARBA00023163"/>
    </source>
</evidence>
<evidence type="ECO:0000313" key="6">
    <source>
        <dbReference type="Proteomes" id="UP000585437"/>
    </source>
</evidence>
<dbReference type="InterPro" id="IPR000524">
    <property type="entry name" value="Tscrpt_reg_HTH_GntR"/>
</dbReference>
<keyword evidence="6" id="KW-1185">Reference proteome</keyword>
<keyword evidence="3" id="KW-0804">Transcription</keyword>
<dbReference type="PANTHER" id="PTHR43537">
    <property type="entry name" value="TRANSCRIPTIONAL REGULATOR, GNTR FAMILY"/>
    <property type="match status" value="1"/>
</dbReference>
<proteinExistence type="predicted"/>
<dbReference type="SMART" id="SM00345">
    <property type="entry name" value="HTH_GNTR"/>
    <property type="match status" value="1"/>
</dbReference>
<dbReference type="EMBL" id="JACHBU010000006">
    <property type="protein sequence ID" value="MBB6509781.1"/>
    <property type="molecule type" value="Genomic_DNA"/>
</dbReference>
<dbReference type="Proteomes" id="UP000585437">
    <property type="component" value="Unassembled WGS sequence"/>
</dbReference>
<evidence type="ECO:0000256" key="1">
    <source>
        <dbReference type="ARBA" id="ARBA00023015"/>
    </source>
</evidence>
<dbReference type="PRINTS" id="PR00035">
    <property type="entry name" value="HTHGNTR"/>
</dbReference>
<dbReference type="SMART" id="SM00895">
    <property type="entry name" value="FCD"/>
    <property type="match status" value="1"/>
</dbReference>
<dbReference type="Pfam" id="PF00392">
    <property type="entry name" value="GntR"/>
    <property type="match status" value="1"/>
</dbReference>
<dbReference type="Gene3D" id="1.10.10.10">
    <property type="entry name" value="Winged helix-like DNA-binding domain superfamily/Winged helix DNA-binding domain"/>
    <property type="match status" value="1"/>
</dbReference>
<dbReference type="PROSITE" id="PS50949">
    <property type="entry name" value="HTH_GNTR"/>
    <property type="match status" value="1"/>
</dbReference>
<evidence type="ECO:0000256" key="2">
    <source>
        <dbReference type="ARBA" id="ARBA00023125"/>
    </source>
</evidence>
<dbReference type="Gene3D" id="1.20.120.530">
    <property type="entry name" value="GntR ligand-binding domain-like"/>
    <property type="match status" value="1"/>
</dbReference>
<protein>
    <submittedName>
        <fullName evidence="5">DNA-binding GntR family transcriptional regulator</fullName>
    </submittedName>
</protein>
<sequence length="237" mass="26249">MDAKPRSSLGARVTERLRRAIIDGELELGDALSEDKLATTLGVSRSPVKEAFATLEQQGLIDVRPQRGSFVFLPTREDTENLCEFRKTIEIEAVRLAMSRRRDETLKAMRAAAEDMMAACEAGDNHRSARADDHFHDASLENCGNPYLFNAYQLVSSKVAALRSHRSTLPTRKNASAEHIAIVELLESNRITEGLDMLGTHVLMMAVRYGIEEEPLRLPGGRAARSAKLDHIGLLPD</sequence>
<dbReference type="GO" id="GO:0003700">
    <property type="term" value="F:DNA-binding transcription factor activity"/>
    <property type="evidence" value="ECO:0007669"/>
    <property type="project" value="InterPro"/>
</dbReference>
<dbReference type="SUPFAM" id="SSF46785">
    <property type="entry name" value="Winged helix' DNA-binding domain"/>
    <property type="match status" value="1"/>
</dbReference>
<keyword evidence="2 5" id="KW-0238">DNA-binding</keyword>
<name>A0A7X0JLF5_9HYPH</name>
<dbReference type="RefSeq" id="WP_062576427.1">
    <property type="nucleotide sequence ID" value="NZ_JACHBU010000006.1"/>
</dbReference>
<dbReference type="InterPro" id="IPR008920">
    <property type="entry name" value="TF_FadR/GntR_C"/>
</dbReference>
<dbReference type="CDD" id="cd07377">
    <property type="entry name" value="WHTH_GntR"/>
    <property type="match status" value="1"/>
</dbReference>
<accession>A0A7X0JLF5</accession>
<gene>
    <name evidence="5" type="ORF">F4695_003165</name>
</gene>
<evidence type="ECO:0000259" key="4">
    <source>
        <dbReference type="PROSITE" id="PS50949"/>
    </source>
</evidence>
<reference evidence="5 6" key="1">
    <citation type="submission" date="2020-08" db="EMBL/GenBank/DDBJ databases">
        <title>The Agave Microbiome: Exploring the role of microbial communities in plant adaptations to desert environments.</title>
        <authorList>
            <person name="Partida-Martinez L.P."/>
        </authorList>
    </citation>
    <scope>NUCLEOTIDE SEQUENCE [LARGE SCALE GENOMIC DNA]</scope>
    <source>
        <strain evidence="5 6">AS3.12</strain>
    </source>
</reference>
<dbReference type="PANTHER" id="PTHR43537:SF50">
    <property type="entry name" value="TRANSCRIPTIONAL REGULATORY PROTEIN"/>
    <property type="match status" value="1"/>
</dbReference>